<proteinExistence type="predicted"/>
<comment type="caution">
    <text evidence="2">The sequence shown here is derived from an EMBL/GenBank/DDBJ whole genome shotgun (WGS) entry which is preliminary data.</text>
</comment>
<evidence type="ECO:0000259" key="1">
    <source>
        <dbReference type="Pfam" id="PF13100"/>
    </source>
</evidence>
<dbReference type="RefSeq" id="WP_147770000.1">
    <property type="nucleotide sequence ID" value="NZ_VRKQ01000024.1"/>
</dbReference>
<feature type="domain" description="Organic solvent tolerance-like N-terminal" evidence="1">
    <location>
        <begin position="26"/>
        <end position="187"/>
    </location>
</feature>
<name>A0A5C7GDE2_9FLAO</name>
<dbReference type="EMBL" id="VRKQ01000024">
    <property type="protein sequence ID" value="TXG34516.1"/>
    <property type="molecule type" value="Genomic_DNA"/>
</dbReference>
<evidence type="ECO:0000313" key="3">
    <source>
        <dbReference type="Proteomes" id="UP000321080"/>
    </source>
</evidence>
<sequence length="735" mass="83899">MNKAHLIFFLFFIGFISTPNLYSQEKKKIEIKYAGRLNVDEEKHPGARILTRDDSQQVHITHESIEMWCDRAIHYGKENYIEAYGNVRMKQADTVNMTSKYVEYSGITQLALARGEVILQDPKTTVSSDTLYFDRLRQEAFYKSGGTVVKDSTTTITSKIGRHYMQENKFKFVEDVVLVNDSTTIKSNFFDFYSDTGQAFLFGPSTITTPESTTYCEKGFYDSEIEVGYALKNARIDYDNRIIEGDSLYFDTTKDFASATNNIKVTDTINHSIIKGHYAEVFKGEEKDSVFITKRALAITVQENDSIYMHADKIMVTGKPDNRIIRAFYNAKIYKSDLSGKSDSIHSNQKTGITELINLNKLGSNDRFSTARKPILWNLENQMTGDTIHLISNPDSEKIDSLLVFENAFIISKDTISKTGFNQIFGMRLKGLFNDENKLRQVDITQNAESIFYARNDQQELIGIDKAKSGSISILFAEEGIEEYTRLNQVDGSLSPESQYDERDKLLRGFDWREEERLNSIEDLFKDDPPLELPIIKGLEDYVPQDDFFDLELLERISQAGGHAPKNIKHNPFINPDNTSPFQQTTSNVISNDYKPENLLKSPDNLESNYWYKSNTKILRNATLAPDQSKTASIIEAIKPNTAFIAQFVSKYKGVFKMTVWVKGEGTMKIWLQEGGGDDTTYESLEIKLNSKWTEHSITCSKEDDGNKIKVIINQINSSESVQFWKAELVKIFDE</sequence>
<dbReference type="OrthoDB" id="9805931at2"/>
<organism evidence="2 3">
    <name type="scientific">Seonamhaeicola maritimus</name>
    <dbReference type="NCBI Taxonomy" id="2591822"/>
    <lineage>
        <taxon>Bacteria</taxon>
        <taxon>Pseudomonadati</taxon>
        <taxon>Bacteroidota</taxon>
        <taxon>Flavobacteriia</taxon>
        <taxon>Flavobacteriales</taxon>
        <taxon>Flavobacteriaceae</taxon>
    </lineage>
</organism>
<dbReference type="Proteomes" id="UP000321080">
    <property type="component" value="Unassembled WGS sequence"/>
</dbReference>
<gene>
    <name evidence="2" type="ORF">FUA22_18025</name>
</gene>
<protein>
    <recommendedName>
        <fullName evidence="1">Organic solvent tolerance-like N-terminal domain-containing protein</fullName>
    </recommendedName>
</protein>
<dbReference type="Pfam" id="PF13100">
    <property type="entry name" value="OstA_2"/>
    <property type="match status" value="1"/>
</dbReference>
<accession>A0A5C7GDE2</accession>
<dbReference type="Gene3D" id="2.60.450.10">
    <property type="entry name" value="Lipopolysaccharide (LPS) transport protein A like domain"/>
    <property type="match status" value="2"/>
</dbReference>
<evidence type="ECO:0000313" key="2">
    <source>
        <dbReference type="EMBL" id="TXG34516.1"/>
    </source>
</evidence>
<reference evidence="2 3" key="1">
    <citation type="submission" date="2019-08" db="EMBL/GenBank/DDBJ databases">
        <title>Seonamhaeicola sediminis sp. nov., isolated from marine sediment.</title>
        <authorList>
            <person name="Cao W.R."/>
        </authorList>
    </citation>
    <scope>NUCLEOTIDE SEQUENCE [LARGE SCALE GENOMIC DNA]</scope>
    <source>
        <strain evidence="2 3">1505</strain>
    </source>
</reference>
<dbReference type="AlphaFoldDB" id="A0A5C7GDE2"/>
<dbReference type="InterPro" id="IPR005653">
    <property type="entry name" value="OstA-like_N"/>
</dbReference>
<keyword evidence="3" id="KW-1185">Reference proteome</keyword>